<evidence type="ECO:0000313" key="2">
    <source>
        <dbReference type="Proteomes" id="UP000768163"/>
    </source>
</evidence>
<sequence length="59" mass="6693">MKVTKVFDSGDMGGIVCSIEYNGRAFVVSLTRLGAKQDHPLNKRILDYQRHRVNKLKST</sequence>
<accession>A0A8J7YXZ7</accession>
<comment type="caution">
    <text evidence="1">The sequence shown here is derived from an EMBL/GenBank/DDBJ whole genome shotgun (WGS) entry which is preliminary data.</text>
</comment>
<dbReference type="AlphaFoldDB" id="A0A8J7YXZ7"/>
<reference evidence="1" key="1">
    <citation type="submission" date="2019-11" db="EMBL/GenBank/DDBJ databases">
        <title>Lipid analysis of CO2-rich subsurface aquifers suggests an autotrophy-based deep biosphere with lysolipids enriched in CPR bacteria.</title>
        <authorList>
            <person name="Probst A.J."/>
            <person name="Elling F.J."/>
            <person name="Castelle C.J."/>
            <person name="Zhu Q."/>
            <person name="Elvert M."/>
            <person name="Birarda G."/>
            <person name="Holman H.-Y."/>
            <person name="Lane K.R."/>
            <person name="Ladd B."/>
            <person name="Ryan M.C."/>
            <person name="Woyke T."/>
            <person name="Hinrichs K.-U."/>
            <person name="Banfield J.F."/>
        </authorList>
    </citation>
    <scope>NUCLEOTIDE SEQUENCE</scope>
    <source>
        <strain evidence="1">CG_2015-01_33_1645</strain>
    </source>
</reference>
<dbReference type="Proteomes" id="UP000768163">
    <property type="component" value="Unassembled WGS sequence"/>
</dbReference>
<protein>
    <submittedName>
        <fullName evidence="1">Uncharacterized protein</fullName>
    </submittedName>
</protein>
<gene>
    <name evidence="1" type="ORF">GW910_06210</name>
</gene>
<name>A0A8J7YXZ7_9ARCH</name>
<dbReference type="EMBL" id="JAACVF010000183">
    <property type="protein sequence ID" value="NCN65633.1"/>
    <property type="molecule type" value="Genomic_DNA"/>
</dbReference>
<organism evidence="1 2">
    <name type="scientific">Candidatus Altarchaeum hamiconexum</name>
    <dbReference type="NCBI Taxonomy" id="1803513"/>
    <lineage>
        <taxon>Archaea</taxon>
        <taxon>Candidatus Altarchaeota</taxon>
        <taxon>Candidatus Altiarchaeia</taxon>
        <taxon>Candidatus Altarchaeales</taxon>
        <taxon>Candidatus Altarchaeaceae</taxon>
        <taxon>Candidatus Altarchaeum</taxon>
    </lineage>
</organism>
<proteinExistence type="predicted"/>
<evidence type="ECO:0000313" key="1">
    <source>
        <dbReference type="EMBL" id="NCN65633.1"/>
    </source>
</evidence>